<evidence type="ECO:0008006" key="10">
    <source>
        <dbReference type="Google" id="ProtNLM"/>
    </source>
</evidence>
<evidence type="ECO:0000256" key="4">
    <source>
        <dbReference type="ARBA" id="ARBA00022801"/>
    </source>
</evidence>
<feature type="region of interest" description="Disordered" evidence="7">
    <location>
        <begin position="1"/>
        <end position="22"/>
    </location>
</feature>
<evidence type="ECO:0000313" key="8">
    <source>
        <dbReference type="EMBL" id="QSZ30991.1"/>
    </source>
</evidence>
<dbReference type="AlphaFoldDB" id="A0A8A3P6I7"/>
<keyword evidence="4" id="KW-0378">Hydrolase</keyword>
<dbReference type="GO" id="GO:0015938">
    <property type="term" value="P:coenzyme A catabolic process"/>
    <property type="evidence" value="ECO:0007669"/>
    <property type="project" value="TreeGrafter"/>
</dbReference>
<dbReference type="OrthoDB" id="206213at2759"/>
<dbReference type="GO" id="GO:0046872">
    <property type="term" value="F:metal ion binding"/>
    <property type="evidence" value="ECO:0007669"/>
    <property type="project" value="UniProtKB-KW"/>
</dbReference>
<name>A0A8A3P6I7_9HELO</name>
<dbReference type="Proteomes" id="UP000672032">
    <property type="component" value="Chromosome 2"/>
</dbReference>
<accession>A0A8A3P6I7</accession>
<evidence type="ECO:0000256" key="5">
    <source>
        <dbReference type="ARBA" id="ARBA00022842"/>
    </source>
</evidence>
<dbReference type="Gene3D" id="3.90.79.10">
    <property type="entry name" value="Nucleoside Triphosphate Pyrophosphohydrolase"/>
    <property type="match status" value="1"/>
</dbReference>
<dbReference type="SUPFAM" id="SSF55811">
    <property type="entry name" value="Nudix"/>
    <property type="match status" value="1"/>
</dbReference>
<comment type="cofactor">
    <cofactor evidence="2">
        <name>Mg(2+)</name>
        <dbReference type="ChEBI" id="CHEBI:18420"/>
    </cofactor>
</comment>
<gene>
    <name evidence="8" type="ORF">DSL72_000552</name>
</gene>
<feature type="region of interest" description="Disordered" evidence="7">
    <location>
        <begin position="242"/>
        <end position="272"/>
    </location>
</feature>
<dbReference type="PANTHER" id="PTHR12992">
    <property type="entry name" value="NUDIX HYDROLASE"/>
    <property type="match status" value="1"/>
</dbReference>
<evidence type="ECO:0000256" key="1">
    <source>
        <dbReference type="ARBA" id="ARBA00001936"/>
    </source>
</evidence>
<reference evidence="8" key="1">
    <citation type="submission" date="2020-10" db="EMBL/GenBank/DDBJ databases">
        <title>Genome Sequence of Monilinia vaccinii-corymbosi Sheds Light on Mummy Berry Disease Infection of Blueberry and Mating Type.</title>
        <authorList>
            <person name="Yow A.G."/>
            <person name="Zhang Y."/>
            <person name="Bansal K."/>
            <person name="Eacker S.M."/>
            <person name="Sullivan S."/>
            <person name="Liachko I."/>
            <person name="Cubeta M.A."/>
            <person name="Rollins J.A."/>
            <person name="Ashrafi H."/>
        </authorList>
    </citation>
    <scope>NUCLEOTIDE SEQUENCE</scope>
    <source>
        <strain evidence="8">RL-1</strain>
    </source>
</reference>
<keyword evidence="6" id="KW-0464">Manganese</keyword>
<evidence type="ECO:0000256" key="2">
    <source>
        <dbReference type="ARBA" id="ARBA00001946"/>
    </source>
</evidence>
<comment type="cofactor">
    <cofactor evidence="1">
        <name>Mn(2+)</name>
        <dbReference type="ChEBI" id="CHEBI:29035"/>
    </cofactor>
</comment>
<evidence type="ECO:0000313" key="9">
    <source>
        <dbReference type="Proteomes" id="UP000672032"/>
    </source>
</evidence>
<evidence type="ECO:0000256" key="6">
    <source>
        <dbReference type="ARBA" id="ARBA00023211"/>
    </source>
</evidence>
<keyword evidence="5" id="KW-0460">Magnesium</keyword>
<feature type="compositionally biased region" description="Basic and acidic residues" evidence="7">
    <location>
        <begin position="242"/>
        <end position="252"/>
    </location>
</feature>
<sequence>MRASTLRSFSGHAALPGGKADTLTETPFEMARREASEEIGLPRDDDEVRAPLTIEHLCQLPLYLARTSVVVGPCVAFLHAHDDATAAAGGRDVRVGEDLMPRLDAREVAAVFSAPLHNFLRVEDEVRREDESLLPGKKSDWYSGAWHDWHDRKWRMHNFHVPITNQKVSKPKVREGGQAAIAGELDKREDQGLTRYKVWGMTAKILVDAARIAFGEEPEFEHVAHVGDEDIIAKLQVTGQLEEKTSSRKDATDTGINDARTQIKQENPGAKL</sequence>
<dbReference type="GO" id="GO:0010945">
    <property type="term" value="F:coenzyme A diphosphatase activity"/>
    <property type="evidence" value="ECO:0007669"/>
    <property type="project" value="InterPro"/>
</dbReference>
<dbReference type="CDD" id="cd03426">
    <property type="entry name" value="NUDIX_CoAse_Nudt7"/>
    <property type="match status" value="1"/>
</dbReference>
<dbReference type="InterPro" id="IPR045121">
    <property type="entry name" value="CoAse"/>
</dbReference>
<dbReference type="InterPro" id="IPR015797">
    <property type="entry name" value="NUDIX_hydrolase-like_dom_sf"/>
</dbReference>
<keyword evidence="3" id="KW-0479">Metal-binding</keyword>
<keyword evidence="9" id="KW-1185">Reference proteome</keyword>
<evidence type="ECO:0000256" key="7">
    <source>
        <dbReference type="SAM" id="MobiDB-lite"/>
    </source>
</evidence>
<organism evidence="8 9">
    <name type="scientific">Monilinia vaccinii-corymbosi</name>
    <dbReference type="NCBI Taxonomy" id="61207"/>
    <lineage>
        <taxon>Eukaryota</taxon>
        <taxon>Fungi</taxon>
        <taxon>Dikarya</taxon>
        <taxon>Ascomycota</taxon>
        <taxon>Pezizomycotina</taxon>
        <taxon>Leotiomycetes</taxon>
        <taxon>Helotiales</taxon>
        <taxon>Sclerotiniaceae</taxon>
        <taxon>Monilinia</taxon>
    </lineage>
</organism>
<dbReference type="EMBL" id="CP063406">
    <property type="protein sequence ID" value="QSZ30991.1"/>
    <property type="molecule type" value="Genomic_DNA"/>
</dbReference>
<proteinExistence type="predicted"/>
<protein>
    <recommendedName>
        <fullName evidence="10">Nudix hydrolase domain-containing protein</fullName>
    </recommendedName>
</protein>
<evidence type="ECO:0000256" key="3">
    <source>
        <dbReference type="ARBA" id="ARBA00022723"/>
    </source>
</evidence>
<dbReference type="PANTHER" id="PTHR12992:SF24">
    <property type="entry name" value="PEROXISOMAL COENZYME A DIPHOSPHATASE NUDT7"/>
    <property type="match status" value="1"/>
</dbReference>